<keyword evidence="1" id="KW-0812">Transmembrane</keyword>
<feature type="transmembrane region" description="Helical" evidence="1">
    <location>
        <begin position="12"/>
        <end position="32"/>
    </location>
</feature>
<keyword evidence="1" id="KW-0472">Membrane</keyword>
<reference evidence="2" key="2">
    <citation type="journal article" date="2015" name="Fish Shellfish Immunol.">
        <title>Early steps in the European eel (Anguilla anguilla)-Vibrio vulnificus interaction in the gills: Role of the RtxA13 toxin.</title>
        <authorList>
            <person name="Callol A."/>
            <person name="Pajuelo D."/>
            <person name="Ebbesson L."/>
            <person name="Teles M."/>
            <person name="MacKenzie S."/>
            <person name="Amaro C."/>
        </authorList>
    </citation>
    <scope>NUCLEOTIDE SEQUENCE</scope>
</reference>
<reference evidence="2" key="1">
    <citation type="submission" date="2014-11" db="EMBL/GenBank/DDBJ databases">
        <authorList>
            <person name="Amaro Gonzalez C."/>
        </authorList>
    </citation>
    <scope>NUCLEOTIDE SEQUENCE</scope>
</reference>
<organism evidence="2">
    <name type="scientific">Anguilla anguilla</name>
    <name type="common">European freshwater eel</name>
    <name type="synonym">Muraena anguilla</name>
    <dbReference type="NCBI Taxonomy" id="7936"/>
    <lineage>
        <taxon>Eukaryota</taxon>
        <taxon>Metazoa</taxon>
        <taxon>Chordata</taxon>
        <taxon>Craniata</taxon>
        <taxon>Vertebrata</taxon>
        <taxon>Euteleostomi</taxon>
        <taxon>Actinopterygii</taxon>
        <taxon>Neopterygii</taxon>
        <taxon>Teleostei</taxon>
        <taxon>Anguilliformes</taxon>
        <taxon>Anguillidae</taxon>
        <taxon>Anguilla</taxon>
    </lineage>
</organism>
<sequence>MICLHSRLASGLLQFFIFNGQLLNFVYCSIIVQKKHGASGLSLARHTARHCKIIHLSKQGKKSHFLKPSFKSDHAVN</sequence>
<dbReference type="EMBL" id="GBXM01070064">
    <property type="protein sequence ID" value="JAH38513.1"/>
    <property type="molecule type" value="Transcribed_RNA"/>
</dbReference>
<name>A0A0E9SDB6_ANGAN</name>
<accession>A0A0E9SDB6</accession>
<dbReference type="EMBL" id="GBXM01066599">
    <property type="protein sequence ID" value="JAH41978.1"/>
    <property type="molecule type" value="Transcribed_RNA"/>
</dbReference>
<protein>
    <submittedName>
        <fullName evidence="2">Uncharacterized protein</fullName>
    </submittedName>
</protein>
<keyword evidence="1" id="KW-1133">Transmembrane helix</keyword>
<evidence type="ECO:0000256" key="1">
    <source>
        <dbReference type="SAM" id="Phobius"/>
    </source>
</evidence>
<dbReference type="AlphaFoldDB" id="A0A0E9SDB6"/>
<dbReference type="EMBL" id="GBXM01076333">
    <property type="protein sequence ID" value="JAH32244.1"/>
    <property type="molecule type" value="Transcribed_RNA"/>
</dbReference>
<evidence type="ECO:0000313" key="2">
    <source>
        <dbReference type="EMBL" id="JAH38513.1"/>
    </source>
</evidence>
<proteinExistence type="predicted"/>